<reference evidence="1" key="1">
    <citation type="journal article" date="2015" name="Nature">
        <title>Complex archaea that bridge the gap between prokaryotes and eukaryotes.</title>
        <authorList>
            <person name="Spang A."/>
            <person name="Saw J.H."/>
            <person name="Jorgensen S.L."/>
            <person name="Zaremba-Niedzwiedzka K."/>
            <person name="Martijn J."/>
            <person name="Lind A.E."/>
            <person name="van Eijk R."/>
            <person name="Schleper C."/>
            <person name="Guy L."/>
            <person name="Ettema T.J."/>
        </authorList>
    </citation>
    <scope>NUCLEOTIDE SEQUENCE</scope>
</reference>
<evidence type="ECO:0000313" key="1">
    <source>
        <dbReference type="EMBL" id="KKN74312.1"/>
    </source>
</evidence>
<accession>A0A0F9THE5</accession>
<gene>
    <name evidence="1" type="ORF">LCGC14_0392510</name>
</gene>
<comment type="caution">
    <text evidence="1">The sequence shown here is derived from an EMBL/GenBank/DDBJ whole genome shotgun (WGS) entry which is preliminary data.</text>
</comment>
<dbReference type="AlphaFoldDB" id="A0A0F9THE5"/>
<proteinExistence type="predicted"/>
<protein>
    <submittedName>
        <fullName evidence="1">Uncharacterized protein</fullName>
    </submittedName>
</protein>
<sequence length="69" mass="7721">MKRFWLFCGADCYPSGGMGDFHMSFDNYGAAIQMADKLSTVHDWVDVYDSKLNKIVWPKENAGGIIDVG</sequence>
<dbReference type="EMBL" id="LAZR01000329">
    <property type="protein sequence ID" value="KKN74312.1"/>
    <property type="molecule type" value="Genomic_DNA"/>
</dbReference>
<name>A0A0F9THE5_9ZZZZ</name>
<organism evidence="1">
    <name type="scientific">marine sediment metagenome</name>
    <dbReference type="NCBI Taxonomy" id="412755"/>
    <lineage>
        <taxon>unclassified sequences</taxon>
        <taxon>metagenomes</taxon>
        <taxon>ecological metagenomes</taxon>
    </lineage>
</organism>